<keyword evidence="5 7" id="KW-1133">Transmembrane helix</keyword>
<comment type="similarity">
    <text evidence="2">Belongs to the GSP F family.</text>
</comment>
<evidence type="ECO:0000256" key="1">
    <source>
        <dbReference type="ARBA" id="ARBA00004651"/>
    </source>
</evidence>
<dbReference type="PANTHER" id="PTHR30012:SF0">
    <property type="entry name" value="TYPE II SECRETION SYSTEM PROTEIN F-RELATED"/>
    <property type="match status" value="1"/>
</dbReference>
<evidence type="ECO:0000313" key="9">
    <source>
        <dbReference type="EMBL" id="EEA85608.1"/>
    </source>
</evidence>
<feature type="transmembrane region" description="Helical" evidence="7">
    <location>
        <begin position="182"/>
        <end position="210"/>
    </location>
</feature>
<gene>
    <name evidence="9" type="ORF">CLOHIR_00714</name>
</gene>
<keyword evidence="3" id="KW-1003">Cell membrane</keyword>
<evidence type="ECO:0000256" key="3">
    <source>
        <dbReference type="ARBA" id="ARBA00022475"/>
    </source>
</evidence>
<evidence type="ECO:0000256" key="6">
    <source>
        <dbReference type="ARBA" id="ARBA00023136"/>
    </source>
</evidence>
<dbReference type="EMBL" id="ABWP01000029">
    <property type="protein sequence ID" value="EEA85608.1"/>
    <property type="molecule type" value="Genomic_DNA"/>
</dbReference>
<dbReference type="AlphaFoldDB" id="B6FXW3"/>
<dbReference type="InterPro" id="IPR042094">
    <property type="entry name" value="T2SS_GspF_sf"/>
</dbReference>
<feature type="domain" description="Type II secretion system protein GspF" evidence="8">
    <location>
        <begin position="244"/>
        <end position="366"/>
    </location>
</feature>
<name>B6FXW3_PEPHT</name>
<dbReference type="Gene3D" id="1.20.81.30">
    <property type="entry name" value="Type II secretion system (T2SS), domain F"/>
    <property type="match status" value="2"/>
</dbReference>
<reference evidence="9 10" key="2">
    <citation type="submission" date="2008-10" db="EMBL/GenBank/DDBJ databases">
        <title>Draft genome sequence of Clostridium hiranonis (DSM 13275).</title>
        <authorList>
            <person name="Sudarsanam P."/>
            <person name="Ley R."/>
            <person name="Guruge J."/>
            <person name="Turnbaugh P.J."/>
            <person name="Mahowald M."/>
            <person name="Liep D."/>
            <person name="Gordon J."/>
        </authorList>
    </citation>
    <scope>NUCLEOTIDE SEQUENCE [LARGE SCALE GENOMIC DNA]</scope>
    <source>
        <strain evidence="9 10">DSM 13275</strain>
    </source>
</reference>
<dbReference type="PANTHER" id="PTHR30012">
    <property type="entry name" value="GENERAL SECRETION PATHWAY PROTEIN"/>
    <property type="match status" value="1"/>
</dbReference>
<evidence type="ECO:0000313" key="10">
    <source>
        <dbReference type="Proteomes" id="UP000003178"/>
    </source>
</evidence>
<comment type="caution">
    <text evidence="9">The sequence shown here is derived from an EMBL/GenBank/DDBJ whole genome shotgun (WGS) entry which is preliminary data.</text>
</comment>
<proteinExistence type="inferred from homology"/>
<dbReference type="RefSeq" id="WP_006439625.1">
    <property type="nucleotide sequence ID" value="NZ_DS995356.1"/>
</dbReference>
<organism evidence="9 10">
    <name type="scientific">Peptacetobacter hiranonis (strain DSM 13275 / JCM 10541 / KCTC 15199 / TO-931)</name>
    <name type="common">Clostridium hiranonis</name>
    <dbReference type="NCBI Taxonomy" id="500633"/>
    <lineage>
        <taxon>Bacteria</taxon>
        <taxon>Bacillati</taxon>
        <taxon>Bacillota</taxon>
        <taxon>Clostridia</taxon>
        <taxon>Peptostreptococcales</taxon>
        <taxon>Peptostreptococcaceae</taxon>
        <taxon>Peptacetobacter</taxon>
    </lineage>
</organism>
<dbReference type="GO" id="GO:0005886">
    <property type="term" value="C:plasma membrane"/>
    <property type="evidence" value="ECO:0007669"/>
    <property type="project" value="UniProtKB-SubCell"/>
</dbReference>
<comment type="subcellular location">
    <subcellularLocation>
        <location evidence="1">Cell membrane</location>
        <topology evidence="1">Multi-pass membrane protein</topology>
    </subcellularLocation>
</comment>
<feature type="transmembrane region" description="Helical" evidence="7">
    <location>
        <begin position="139"/>
        <end position="162"/>
    </location>
</feature>
<reference evidence="9 10" key="1">
    <citation type="submission" date="2008-09" db="EMBL/GenBank/DDBJ databases">
        <authorList>
            <person name="Fulton L."/>
            <person name="Clifton S."/>
            <person name="Fulton B."/>
            <person name="Xu J."/>
            <person name="Minx P."/>
            <person name="Pepin K.H."/>
            <person name="Johnson M."/>
            <person name="Thiruvilangam P."/>
            <person name="Bhonagiri V."/>
            <person name="Nash W.E."/>
            <person name="Mardis E.R."/>
            <person name="Wilson R.K."/>
        </authorList>
    </citation>
    <scope>NUCLEOTIDE SEQUENCE [LARGE SCALE GENOMIC DNA]</scope>
    <source>
        <strain evidence="9 10">DSM 13275</strain>
    </source>
</reference>
<feature type="transmembrane region" description="Helical" evidence="7">
    <location>
        <begin position="347"/>
        <end position="368"/>
    </location>
</feature>
<evidence type="ECO:0000259" key="8">
    <source>
        <dbReference type="Pfam" id="PF00482"/>
    </source>
</evidence>
<keyword evidence="6 7" id="KW-0472">Membrane</keyword>
<accession>B6FXW3</accession>
<dbReference type="OrthoDB" id="9805682at2"/>
<evidence type="ECO:0000256" key="4">
    <source>
        <dbReference type="ARBA" id="ARBA00022692"/>
    </source>
</evidence>
<evidence type="ECO:0000256" key="5">
    <source>
        <dbReference type="ARBA" id="ARBA00022989"/>
    </source>
</evidence>
<dbReference type="PRINTS" id="PR00812">
    <property type="entry name" value="BCTERIALGSPF"/>
</dbReference>
<dbReference type="eggNOG" id="COG1459">
    <property type="taxonomic scope" value="Bacteria"/>
</dbReference>
<keyword evidence="10" id="KW-1185">Reference proteome</keyword>
<feature type="domain" description="Type II secretion system protein GspF" evidence="8">
    <location>
        <begin position="43"/>
        <end position="163"/>
    </location>
</feature>
<sequence length="374" mass="43338">MREKYGTWFKKIRFKEIDNLDLSTFSKLKKEKKIKSKDLRIICSQISILLDSGTGIDKILEVISEQQKKKFRDNLLLTVRNIKKGYSIENSFRSSDLFSEFFCNMIKCGENSGKLSSVLKDMSNYYERDYRIKSKLKSIMIYPAILLIMMFVALIFIMYAVIPNFALVFESNNIEPPFFSYLVITVMMFLKEYMSILIPMFTIIISLLYISIKNSEDYIEKLDRLKSTFPILKKYYLMSMTAAFSRNMYIMLKSGIPLVEAIDIASDITGNVYIQRKLEISIRYINKGNSISKSIELSSIFPDMFVSMIKNGEESGNIERSFQYINDFFENELDIMTDRIVRLVEPIITIIMGIVIGALIIAIVMPMFDAITAI</sequence>
<dbReference type="STRING" id="500633.CLOHIR_00714"/>
<dbReference type="InterPro" id="IPR018076">
    <property type="entry name" value="T2SS_GspF_dom"/>
</dbReference>
<dbReference type="InterPro" id="IPR003004">
    <property type="entry name" value="GspF/PilC"/>
</dbReference>
<dbReference type="HOGENOM" id="CLU_035032_2_2_9"/>
<evidence type="ECO:0000256" key="2">
    <source>
        <dbReference type="ARBA" id="ARBA00005745"/>
    </source>
</evidence>
<keyword evidence="4 7" id="KW-0812">Transmembrane</keyword>
<protein>
    <submittedName>
        <fullName evidence="9">Bacterial type II secretion system domain protein F</fullName>
    </submittedName>
</protein>
<dbReference type="Proteomes" id="UP000003178">
    <property type="component" value="Unassembled WGS sequence"/>
</dbReference>
<evidence type="ECO:0000256" key="7">
    <source>
        <dbReference type="SAM" id="Phobius"/>
    </source>
</evidence>
<dbReference type="Pfam" id="PF00482">
    <property type="entry name" value="T2SSF"/>
    <property type="match status" value="2"/>
</dbReference>